<gene>
    <name evidence="1" type="ORF">ACTODO_02006</name>
</gene>
<organism evidence="1 2">
    <name type="scientific">Schaalia dentiphila ATCC 17982</name>
    <dbReference type="NCBI Taxonomy" id="411466"/>
    <lineage>
        <taxon>Bacteria</taxon>
        <taxon>Bacillati</taxon>
        <taxon>Actinomycetota</taxon>
        <taxon>Actinomycetes</taxon>
        <taxon>Actinomycetales</taxon>
        <taxon>Actinomycetaceae</taxon>
        <taxon>Schaalia</taxon>
        <taxon>Schaalia dentiphila</taxon>
    </lineage>
</organism>
<comment type="caution">
    <text evidence="1">The sequence shown here is derived from an EMBL/GenBank/DDBJ whole genome shotgun (WGS) entry which is preliminary data.</text>
</comment>
<accession>A7BEA4</accession>
<keyword evidence="2" id="KW-1185">Reference proteome</keyword>
<reference evidence="1" key="1">
    <citation type="submission" date="2007-04" db="EMBL/GenBank/DDBJ databases">
        <authorList>
            <person name="Fulton L."/>
            <person name="Clifton S."/>
            <person name="Fulton B."/>
            <person name="Xu J."/>
            <person name="Minx P."/>
            <person name="Pepin K.H."/>
            <person name="Johnson M."/>
            <person name="Thiruvilangam P."/>
            <person name="Bhonagiri V."/>
            <person name="Nash W.E."/>
            <person name="Mardis E.R."/>
            <person name="Wilson R.K."/>
        </authorList>
    </citation>
    <scope>NUCLEOTIDE SEQUENCE [LARGE SCALE GENOMIC DNA]</scope>
    <source>
        <strain evidence="1">ATCC 17982</strain>
    </source>
</reference>
<evidence type="ECO:0000313" key="1">
    <source>
        <dbReference type="EMBL" id="EDN81528.1"/>
    </source>
</evidence>
<dbReference type="Proteomes" id="UP000003553">
    <property type="component" value="Unassembled WGS sequence"/>
</dbReference>
<protein>
    <submittedName>
        <fullName evidence="1">Uncharacterized protein</fullName>
    </submittedName>
</protein>
<dbReference type="EMBL" id="AAYI02000004">
    <property type="protein sequence ID" value="EDN81528.1"/>
    <property type="molecule type" value="Genomic_DNA"/>
</dbReference>
<name>A7BEA4_9ACTO</name>
<dbReference type="HOGENOM" id="CLU_3148559_0_0_11"/>
<proteinExistence type="predicted"/>
<reference evidence="1" key="2">
    <citation type="submission" date="2015-05" db="EMBL/GenBank/DDBJ databases">
        <title>Draft genome sequence of Actinomyces odontolyticus (ATCC 17982).</title>
        <authorList>
            <person name="Sudarsanam P."/>
            <person name="Ley R."/>
            <person name="Guruge J."/>
            <person name="Turnbaugh P.J."/>
            <person name="Mahowald M."/>
            <person name="Liep D."/>
            <person name="Gordon J."/>
        </authorList>
    </citation>
    <scope>NUCLEOTIDE SEQUENCE</scope>
    <source>
        <strain evidence="1">ATCC 17982</strain>
    </source>
</reference>
<dbReference type="AlphaFoldDB" id="A7BEA4"/>
<sequence length="48" mass="5138">MWIEGGEFFGHGVSLVSCGLVTTRLGLGGCTHLVGENTHHPTQSVCRR</sequence>
<evidence type="ECO:0000313" key="2">
    <source>
        <dbReference type="Proteomes" id="UP000003553"/>
    </source>
</evidence>